<keyword evidence="5" id="KW-0677">Repeat</keyword>
<dbReference type="SUPFAM" id="SSF54631">
    <property type="entry name" value="CBS-domain pair"/>
    <property type="match status" value="1"/>
</dbReference>
<dbReference type="InterPro" id="IPR051676">
    <property type="entry name" value="UPF0053_domain"/>
</dbReference>
<evidence type="ECO:0000256" key="7">
    <source>
        <dbReference type="ARBA" id="ARBA00023122"/>
    </source>
</evidence>
<dbReference type="CDD" id="cd04590">
    <property type="entry name" value="CBS_pair_CorC_HlyC_assoc"/>
    <property type="match status" value="1"/>
</dbReference>
<evidence type="ECO:0000259" key="13">
    <source>
        <dbReference type="PROSITE" id="PS51846"/>
    </source>
</evidence>
<evidence type="ECO:0000256" key="5">
    <source>
        <dbReference type="ARBA" id="ARBA00022737"/>
    </source>
</evidence>
<dbReference type="GO" id="GO:0005886">
    <property type="term" value="C:plasma membrane"/>
    <property type="evidence" value="ECO:0007669"/>
    <property type="project" value="UniProtKB-SubCell"/>
</dbReference>
<dbReference type="FunFam" id="3.10.580.10:FF:000002">
    <property type="entry name" value="Magnesium/cobalt efflux protein CorC"/>
    <property type="match status" value="1"/>
</dbReference>
<dbReference type="PROSITE" id="PS51371">
    <property type="entry name" value="CBS"/>
    <property type="match status" value="2"/>
</dbReference>
<accession>A0AA37UHY3</accession>
<comment type="caution">
    <text evidence="14">The sequence shown here is derived from an EMBL/GenBank/DDBJ whole genome shotgun (WGS) entry which is preliminary data.</text>
</comment>
<dbReference type="PANTHER" id="PTHR43099:SF5">
    <property type="entry name" value="HLYC_CORC FAMILY TRANSPORTER"/>
    <property type="match status" value="1"/>
</dbReference>
<keyword evidence="6 10" id="KW-1133">Transmembrane helix</keyword>
<dbReference type="Gene3D" id="3.30.465.10">
    <property type="match status" value="1"/>
</dbReference>
<comment type="similarity">
    <text evidence="2">Belongs to the UPF0053 family.</text>
</comment>
<evidence type="ECO:0000256" key="4">
    <source>
        <dbReference type="ARBA" id="ARBA00022692"/>
    </source>
</evidence>
<evidence type="ECO:0000259" key="12">
    <source>
        <dbReference type="PROSITE" id="PS51371"/>
    </source>
</evidence>
<keyword evidence="8 10" id="KW-0472">Membrane</keyword>
<dbReference type="InterPro" id="IPR005170">
    <property type="entry name" value="Transptr-assoc_dom"/>
</dbReference>
<dbReference type="Pfam" id="PF01595">
    <property type="entry name" value="CNNM"/>
    <property type="match status" value="1"/>
</dbReference>
<evidence type="ECO:0000256" key="6">
    <source>
        <dbReference type="ARBA" id="ARBA00022989"/>
    </source>
</evidence>
<proteinExistence type="inferred from homology"/>
<dbReference type="Pfam" id="PF03471">
    <property type="entry name" value="CorC_HlyC"/>
    <property type="match status" value="1"/>
</dbReference>
<dbReference type="Gene3D" id="3.10.580.10">
    <property type="entry name" value="CBS-domain"/>
    <property type="match status" value="1"/>
</dbReference>
<reference evidence="14 15" key="1">
    <citation type="journal article" date="2014" name="Int. J. Syst. Evol. Microbiol.">
        <title>Complete genome sequence of Corynebacterium casei LMG S-19264T (=DSM 44701T), isolated from a smear-ripened cheese.</title>
        <authorList>
            <consortium name="US DOE Joint Genome Institute (JGI-PGF)"/>
            <person name="Walter F."/>
            <person name="Albersmeier A."/>
            <person name="Kalinowski J."/>
            <person name="Ruckert C."/>
        </authorList>
    </citation>
    <scope>NUCLEOTIDE SEQUENCE [LARGE SCALE GENOMIC DNA]</scope>
    <source>
        <strain evidence="14 15">NBRC 112289</strain>
    </source>
</reference>
<dbReference type="InterPro" id="IPR036318">
    <property type="entry name" value="FAD-bd_PCMH-like_sf"/>
</dbReference>
<evidence type="ECO:0000313" key="14">
    <source>
        <dbReference type="EMBL" id="GMA29243.1"/>
    </source>
</evidence>
<dbReference type="InterPro" id="IPR016169">
    <property type="entry name" value="FAD-bd_PCMH_sub2"/>
</dbReference>
<dbReference type="PANTHER" id="PTHR43099">
    <property type="entry name" value="UPF0053 PROTEIN YRKA"/>
    <property type="match status" value="1"/>
</dbReference>
<feature type="domain" description="CBS" evidence="12">
    <location>
        <begin position="300"/>
        <end position="357"/>
    </location>
</feature>
<feature type="domain" description="CBS" evidence="12">
    <location>
        <begin position="232"/>
        <end position="292"/>
    </location>
</feature>
<feature type="transmembrane region" description="Helical" evidence="11">
    <location>
        <begin position="114"/>
        <end position="134"/>
    </location>
</feature>
<dbReference type="Pfam" id="PF00571">
    <property type="entry name" value="CBS"/>
    <property type="match status" value="2"/>
</dbReference>
<dbReference type="Proteomes" id="UP001157160">
    <property type="component" value="Unassembled WGS sequence"/>
</dbReference>
<dbReference type="SUPFAM" id="SSF56176">
    <property type="entry name" value="FAD-binding/transporter-associated domain-like"/>
    <property type="match status" value="1"/>
</dbReference>
<evidence type="ECO:0000256" key="9">
    <source>
        <dbReference type="PROSITE-ProRule" id="PRU00703"/>
    </source>
</evidence>
<dbReference type="PROSITE" id="PS51846">
    <property type="entry name" value="CNNM"/>
    <property type="match status" value="1"/>
</dbReference>
<dbReference type="GO" id="GO:0050660">
    <property type="term" value="F:flavin adenine dinucleotide binding"/>
    <property type="evidence" value="ECO:0007669"/>
    <property type="project" value="InterPro"/>
</dbReference>
<feature type="transmembrane region" description="Helical" evidence="11">
    <location>
        <begin position="74"/>
        <end position="94"/>
    </location>
</feature>
<organism evidence="14 15">
    <name type="scientific">Arenivirga flava</name>
    <dbReference type="NCBI Taxonomy" id="1930060"/>
    <lineage>
        <taxon>Bacteria</taxon>
        <taxon>Bacillati</taxon>
        <taxon>Actinomycetota</taxon>
        <taxon>Actinomycetes</taxon>
        <taxon>Micrococcales</taxon>
        <taxon>Microbacteriaceae</taxon>
        <taxon>Arenivirga</taxon>
    </lineage>
</organism>
<evidence type="ECO:0000256" key="1">
    <source>
        <dbReference type="ARBA" id="ARBA00004651"/>
    </source>
</evidence>
<dbReference type="InterPro" id="IPR046342">
    <property type="entry name" value="CBS_dom_sf"/>
</dbReference>
<name>A0AA37UHY3_9MICO</name>
<dbReference type="SMART" id="SM00116">
    <property type="entry name" value="CBS"/>
    <property type="match status" value="2"/>
</dbReference>
<evidence type="ECO:0000313" key="15">
    <source>
        <dbReference type="Proteomes" id="UP001157160"/>
    </source>
</evidence>
<evidence type="ECO:0000256" key="3">
    <source>
        <dbReference type="ARBA" id="ARBA00022475"/>
    </source>
</evidence>
<evidence type="ECO:0000256" key="8">
    <source>
        <dbReference type="ARBA" id="ARBA00023136"/>
    </source>
</evidence>
<keyword evidence="4 10" id="KW-0812">Transmembrane</keyword>
<keyword evidence="3" id="KW-1003">Cell membrane</keyword>
<gene>
    <name evidence="14" type="ORF">GCM10025874_24960</name>
</gene>
<evidence type="ECO:0000256" key="2">
    <source>
        <dbReference type="ARBA" id="ARBA00006337"/>
    </source>
</evidence>
<feature type="domain" description="CNNM transmembrane" evidence="13">
    <location>
        <begin position="15"/>
        <end position="220"/>
    </location>
</feature>
<dbReference type="EMBL" id="BSUL01000001">
    <property type="protein sequence ID" value="GMA29243.1"/>
    <property type="molecule type" value="Genomic_DNA"/>
</dbReference>
<keyword evidence="7 9" id="KW-0129">CBS domain</keyword>
<protein>
    <submittedName>
        <fullName evidence="14">Membrane protein</fullName>
    </submittedName>
</protein>
<dbReference type="AlphaFoldDB" id="A0AA37UHY3"/>
<dbReference type="InterPro" id="IPR002550">
    <property type="entry name" value="CNNM"/>
</dbReference>
<evidence type="ECO:0000256" key="11">
    <source>
        <dbReference type="SAM" id="Phobius"/>
    </source>
</evidence>
<keyword evidence="15" id="KW-1185">Reference proteome</keyword>
<dbReference type="InterPro" id="IPR044751">
    <property type="entry name" value="Ion_transp-like_CBS"/>
</dbReference>
<feature type="transmembrane region" description="Helical" evidence="11">
    <location>
        <begin position="20"/>
        <end position="44"/>
    </location>
</feature>
<evidence type="ECO:0000256" key="10">
    <source>
        <dbReference type="PROSITE-ProRule" id="PRU01193"/>
    </source>
</evidence>
<dbReference type="InterPro" id="IPR000644">
    <property type="entry name" value="CBS_dom"/>
</dbReference>
<comment type="subcellular location">
    <subcellularLocation>
        <location evidence="1">Cell membrane</location>
        <topology evidence="1">Multi-pass membrane protein</topology>
    </subcellularLocation>
</comment>
<sequence length="454" mass="49097">MGAFPKRMPVASLRMEPGTLVDIALVLLFILIGGVFAGTELAIVSLRESQVKAIEQGGKGGARIAALVGNPNRFLSAVQIGVTLAGFFSSAYGASTIAPSITPVLEGWGLSASAAGTTAFIGLTLVIAYFSLVFGELVPKRLAMQHPVAFTKVLAPPLNALATLMRPAIWLLSVSTNLVVRLLGSDPHAASDQVTEEEVRHMIDSNEHLPEQRKLLLTDVFRASDRRISEVMRPRPDVTFVEQRSSIAEVYRLSLQLGYSRFPLIDHDADHVRGFVHVRDLMAASADRPETTETTAVETLLRPILALPASNTVLDALHRMRSEGNHIAVVIDEYGGTDGIVTMEDLVEELVGEIYDEYDRDRDPEDSSLRRGDVLEVDGGLAADELANMLGAELPEGRYDTVAGLVLEHLGQLAKPGDAIELEGHLLEVIEVDGHRIERVAVRERVAEEDAAGA</sequence>
<dbReference type="SMART" id="SM01091">
    <property type="entry name" value="CorC_HlyC"/>
    <property type="match status" value="1"/>
</dbReference>